<evidence type="ECO:0000313" key="4">
    <source>
        <dbReference type="Proteomes" id="UP001385951"/>
    </source>
</evidence>
<feature type="domain" description="Ribosomal RNA methyltransferase FtsJ" evidence="2">
    <location>
        <begin position="95"/>
        <end position="279"/>
    </location>
</feature>
<sequence>MNTQPRTVAEVDALIQRGQHPSEWKISPFERRFAHVSPTHQQLLHIKQIYGSHPTVDQSYNNRRANQKASSAAPPHIYRLGYERVLSEISQGQGHVFDNGRVHRFLDLGFSPGGFSNWLLNNNPRASGVGITLSDTEAGYVYAPDDASALGDPNRFTPIFDNIIAFTQNSLSNGTNPIHSVIPGNGNAPEFDLVVAGAFPTMEGKLPWYHRVQLALSQLYIVLFNLQNNGSAMFVINTKPFVWQVEVLAILKNCFRSVETAKGSIHKTRTSCYVVCKGFQRSNPSETTFISQYLRSLRATLLTLAQISAAQIDVDPEDSMPSISGRSADDIFNAEGRFILDLFQPRWKEQYDAIHEELKKVLESGHTGAGNSARGANRDSGMDWRNPRPTGGQSTGVPSRKPGFDFGRSAGGSNSRNWR</sequence>
<name>A0AAW0GPF7_9APHY</name>
<feature type="region of interest" description="Disordered" evidence="1">
    <location>
        <begin position="365"/>
        <end position="419"/>
    </location>
</feature>
<reference evidence="3 4" key="1">
    <citation type="submission" date="2022-09" db="EMBL/GenBank/DDBJ databases">
        <authorList>
            <person name="Palmer J.M."/>
        </authorList>
    </citation>
    <scope>NUCLEOTIDE SEQUENCE [LARGE SCALE GENOMIC DNA]</scope>
    <source>
        <strain evidence="3 4">DSM 7382</strain>
    </source>
</reference>
<dbReference type="InterPro" id="IPR029063">
    <property type="entry name" value="SAM-dependent_MTases_sf"/>
</dbReference>
<proteinExistence type="predicted"/>
<accession>A0AAW0GPF7</accession>
<dbReference type="Gene3D" id="3.40.50.12760">
    <property type="match status" value="1"/>
</dbReference>
<keyword evidence="4" id="KW-1185">Reference proteome</keyword>
<evidence type="ECO:0000259" key="2">
    <source>
        <dbReference type="Pfam" id="PF01728"/>
    </source>
</evidence>
<dbReference type="GO" id="GO:0032259">
    <property type="term" value="P:methylation"/>
    <property type="evidence" value="ECO:0007669"/>
    <property type="project" value="InterPro"/>
</dbReference>
<dbReference type="SUPFAM" id="SSF53335">
    <property type="entry name" value="S-adenosyl-L-methionine-dependent methyltransferases"/>
    <property type="match status" value="1"/>
</dbReference>
<dbReference type="EMBL" id="JASBNA010000005">
    <property type="protein sequence ID" value="KAK7691464.1"/>
    <property type="molecule type" value="Genomic_DNA"/>
</dbReference>
<dbReference type="GO" id="GO:0008168">
    <property type="term" value="F:methyltransferase activity"/>
    <property type="evidence" value="ECO:0007669"/>
    <property type="project" value="InterPro"/>
</dbReference>
<organism evidence="3 4">
    <name type="scientific">Cerrena zonata</name>
    <dbReference type="NCBI Taxonomy" id="2478898"/>
    <lineage>
        <taxon>Eukaryota</taxon>
        <taxon>Fungi</taxon>
        <taxon>Dikarya</taxon>
        <taxon>Basidiomycota</taxon>
        <taxon>Agaricomycotina</taxon>
        <taxon>Agaricomycetes</taxon>
        <taxon>Polyporales</taxon>
        <taxon>Cerrenaceae</taxon>
        <taxon>Cerrena</taxon>
    </lineage>
</organism>
<dbReference type="Pfam" id="PF01728">
    <property type="entry name" value="FtsJ"/>
    <property type="match status" value="1"/>
</dbReference>
<evidence type="ECO:0000256" key="1">
    <source>
        <dbReference type="SAM" id="MobiDB-lite"/>
    </source>
</evidence>
<dbReference type="Proteomes" id="UP001385951">
    <property type="component" value="Unassembled WGS sequence"/>
</dbReference>
<dbReference type="InterPro" id="IPR002877">
    <property type="entry name" value="RNA_MeTrfase_FtsJ_dom"/>
</dbReference>
<protein>
    <recommendedName>
        <fullName evidence="2">Ribosomal RNA methyltransferase FtsJ domain-containing protein</fullName>
    </recommendedName>
</protein>
<comment type="caution">
    <text evidence="3">The sequence shown here is derived from an EMBL/GenBank/DDBJ whole genome shotgun (WGS) entry which is preliminary data.</text>
</comment>
<feature type="compositionally biased region" description="Basic and acidic residues" evidence="1">
    <location>
        <begin position="376"/>
        <end position="386"/>
    </location>
</feature>
<gene>
    <name evidence="3" type="ORF">QCA50_004863</name>
</gene>
<evidence type="ECO:0000313" key="3">
    <source>
        <dbReference type="EMBL" id="KAK7691464.1"/>
    </source>
</evidence>
<dbReference type="AlphaFoldDB" id="A0AAW0GPF7"/>